<feature type="compositionally biased region" description="Acidic residues" evidence="6">
    <location>
        <begin position="2255"/>
        <end position="2275"/>
    </location>
</feature>
<dbReference type="CDD" id="cd17148">
    <property type="entry name" value="DCX2_RP1L1"/>
    <property type="match status" value="1"/>
</dbReference>
<dbReference type="GO" id="GO:0060041">
    <property type="term" value="P:retina development in camera-type eye"/>
    <property type="evidence" value="ECO:0007669"/>
    <property type="project" value="TreeGrafter"/>
</dbReference>
<feature type="region of interest" description="Disordered" evidence="6">
    <location>
        <begin position="1287"/>
        <end position="1427"/>
    </location>
</feature>
<feature type="compositionally biased region" description="Basic and acidic residues" evidence="6">
    <location>
        <begin position="2370"/>
        <end position="2383"/>
    </location>
</feature>
<evidence type="ECO:0000256" key="2">
    <source>
        <dbReference type="ARBA" id="ARBA00004496"/>
    </source>
</evidence>
<dbReference type="GO" id="GO:0005930">
    <property type="term" value="C:axoneme"/>
    <property type="evidence" value="ECO:0007669"/>
    <property type="project" value="TreeGrafter"/>
</dbReference>
<evidence type="ECO:0000256" key="1">
    <source>
        <dbReference type="ARBA" id="ARBA00004316"/>
    </source>
</evidence>
<feature type="region of interest" description="Disordered" evidence="6">
    <location>
        <begin position="1815"/>
        <end position="1854"/>
    </location>
</feature>
<feature type="domain" description="Doublecortin" evidence="7">
    <location>
        <begin position="154"/>
        <end position="233"/>
    </location>
</feature>
<feature type="compositionally biased region" description="Basic and acidic residues" evidence="6">
    <location>
        <begin position="1335"/>
        <end position="1352"/>
    </location>
</feature>
<feature type="compositionally biased region" description="Acidic residues" evidence="6">
    <location>
        <begin position="2180"/>
        <end position="2198"/>
    </location>
</feature>
<feature type="region of interest" description="Disordered" evidence="6">
    <location>
        <begin position="1921"/>
        <end position="1950"/>
    </location>
</feature>
<dbReference type="InterPro" id="IPR036572">
    <property type="entry name" value="Doublecortin_dom_sf"/>
</dbReference>
<feature type="compositionally biased region" description="Polar residues" evidence="6">
    <location>
        <begin position="1446"/>
        <end position="1455"/>
    </location>
</feature>
<feature type="compositionally biased region" description="Low complexity" evidence="6">
    <location>
        <begin position="434"/>
        <end position="448"/>
    </location>
</feature>
<evidence type="ECO:0000256" key="5">
    <source>
        <dbReference type="ARBA" id="ARBA00023273"/>
    </source>
</evidence>
<feature type="compositionally biased region" description="Low complexity" evidence="6">
    <location>
        <begin position="1004"/>
        <end position="1016"/>
    </location>
</feature>
<protein>
    <submittedName>
        <fullName evidence="9">Retinitis pigmentosa 1-like 1 protein</fullName>
    </submittedName>
</protein>
<dbReference type="CTD" id="101882236"/>
<reference evidence="9" key="2">
    <citation type="submission" date="2025-08" db="UniProtKB">
        <authorList>
            <consortium name="RefSeq"/>
        </authorList>
    </citation>
    <scope>IDENTIFICATION</scope>
    <source>
        <tissue evidence="9">Blood</tissue>
    </source>
</reference>
<keyword evidence="8" id="KW-1185">Reference proteome</keyword>
<dbReference type="RefSeq" id="XP_047013704.2">
    <property type="nucleotide sequence ID" value="XM_047157748.2"/>
</dbReference>
<feature type="compositionally biased region" description="Low complexity" evidence="6">
    <location>
        <begin position="1302"/>
        <end position="1318"/>
    </location>
</feature>
<proteinExistence type="predicted"/>
<feature type="compositionally biased region" description="Basic and acidic residues" evidence="6">
    <location>
        <begin position="2276"/>
        <end position="2294"/>
    </location>
</feature>
<feature type="domain" description="Doublecortin" evidence="7">
    <location>
        <begin position="31"/>
        <end position="113"/>
    </location>
</feature>
<evidence type="ECO:0000313" key="9">
    <source>
        <dbReference type="RefSeq" id="XP_047013704.2"/>
    </source>
</evidence>
<feature type="region of interest" description="Disordered" evidence="6">
    <location>
        <begin position="637"/>
        <end position="656"/>
    </location>
</feature>
<feature type="compositionally biased region" description="Basic and acidic residues" evidence="6">
    <location>
        <begin position="2149"/>
        <end position="2179"/>
    </location>
</feature>
<evidence type="ECO:0000256" key="3">
    <source>
        <dbReference type="ARBA" id="ARBA00022490"/>
    </source>
</evidence>
<feature type="compositionally biased region" description="Polar residues" evidence="6">
    <location>
        <begin position="1815"/>
        <end position="1824"/>
    </location>
</feature>
<feature type="compositionally biased region" description="Polar residues" evidence="6">
    <location>
        <begin position="1353"/>
        <end position="1364"/>
    </location>
</feature>
<feature type="compositionally biased region" description="Polar residues" evidence="6">
    <location>
        <begin position="1025"/>
        <end position="1037"/>
    </location>
</feature>
<dbReference type="GO" id="GO:0042461">
    <property type="term" value="P:photoreceptor cell development"/>
    <property type="evidence" value="ECO:0007669"/>
    <property type="project" value="TreeGrafter"/>
</dbReference>
<comment type="subcellular location">
    <subcellularLocation>
        <location evidence="1">Cell projection</location>
    </subcellularLocation>
    <subcellularLocation>
        <location evidence="2">Cytoplasm</location>
    </subcellularLocation>
</comment>
<gene>
    <name evidence="9" type="primary">rp1l1a</name>
</gene>
<dbReference type="SMART" id="SM00537">
    <property type="entry name" value="DCX"/>
    <property type="match status" value="2"/>
</dbReference>
<feature type="compositionally biased region" description="Polar residues" evidence="6">
    <location>
        <begin position="1747"/>
        <end position="1763"/>
    </location>
</feature>
<keyword evidence="3" id="KW-0963">Cytoplasm</keyword>
<keyword evidence="5" id="KW-0966">Cell projection</keyword>
<dbReference type="GO" id="GO:0035082">
    <property type="term" value="P:axoneme assembly"/>
    <property type="evidence" value="ECO:0007669"/>
    <property type="project" value="TreeGrafter"/>
</dbReference>
<dbReference type="GeneID" id="108270206"/>
<feature type="compositionally biased region" description="Polar residues" evidence="6">
    <location>
        <begin position="1287"/>
        <end position="1301"/>
    </location>
</feature>
<dbReference type="Gene3D" id="3.10.20.230">
    <property type="entry name" value="Doublecortin domain"/>
    <property type="match status" value="2"/>
</dbReference>
<evidence type="ECO:0000313" key="8">
    <source>
        <dbReference type="Proteomes" id="UP000221080"/>
    </source>
</evidence>
<feature type="compositionally biased region" description="Basic and acidic residues" evidence="6">
    <location>
        <begin position="2417"/>
        <end position="2429"/>
    </location>
</feature>
<dbReference type="GO" id="GO:0035556">
    <property type="term" value="P:intracellular signal transduction"/>
    <property type="evidence" value="ECO:0007669"/>
    <property type="project" value="InterPro"/>
</dbReference>
<dbReference type="Pfam" id="PF03607">
    <property type="entry name" value="DCX"/>
    <property type="match status" value="2"/>
</dbReference>
<feature type="region of interest" description="Disordered" evidence="6">
    <location>
        <begin position="2115"/>
        <end position="2447"/>
    </location>
</feature>
<feature type="compositionally biased region" description="Basic and acidic residues" evidence="6">
    <location>
        <begin position="783"/>
        <end position="804"/>
    </location>
</feature>
<feature type="compositionally biased region" description="Basic and acidic residues" evidence="6">
    <location>
        <begin position="1403"/>
        <end position="1418"/>
    </location>
</feature>
<feature type="compositionally biased region" description="Basic and acidic residues" evidence="6">
    <location>
        <begin position="642"/>
        <end position="654"/>
    </location>
</feature>
<dbReference type="Proteomes" id="UP000221080">
    <property type="component" value="Chromosome 9"/>
</dbReference>
<feature type="region of interest" description="Disordered" evidence="6">
    <location>
        <begin position="1681"/>
        <end position="1767"/>
    </location>
</feature>
<feature type="compositionally biased region" description="Polar residues" evidence="6">
    <location>
        <begin position="972"/>
        <end position="987"/>
    </location>
</feature>
<dbReference type="OrthoDB" id="9895813at2759"/>
<feature type="compositionally biased region" description="Polar residues" evidence="6">
    <location>
        <begin position="1047"/>
        <end position="1057"/>
    </location>
</feature>
<feature type="compositionally biased region" description="Polar residues" evidence="6">
    <location>
        <begin position="1835"/>
        <end position="1854"/>
    </location>
</feature>
<feature type="region of interest" description="Disordered" evidence="6">
    <location>
        <begin position="431"/>
        <end position="456"/>
    </location>
</feature>
<feature type="compositionally biased region" description="Polar residues" evidence="6">
    <location>
        <begin position="1063"/>
        <end position="1072"/>
    </location>
</feature>
<name>A0A979F0P2_ICTPU</name>
<evidence type="ECO:0000256" key="6">
    <source>
        <dbReference type="SAM" id="MobiDB-lite"/>
    </source>
</evidence>
<dbReference type="KEGG" id="ipu:108270206"/>
<reference evidence="8" key="1">
    <citation type="journal article" date="2016" name="Nat. Commun.">
        <title>The channel catfish genome sequence provides insights into the evolution of scale formation in teleosts.</title>
        <authorList>
            <person name="Liu Z."/>
            <person name="Liu S."/>
            <person name="Yao J."/>
            <person name="Bao L."/>
            <person name="Zhang J."/>
            <person name="Li Y."/>
            <person name="Jiang C."/>
            <person name="Sun L."/>
            <person name="Wang R."/>
            <person name="Zhang Y."/>
            <person name="Zhou T."/>
            <person name="Zeng Q."/>
            <person name="Fu Q."/>
            <person name="Gao S."/>
            <person name="Li N."/>
            <person name="Koren S."/>
            <person name="Jiang Y."/>
            <person name="Zimin A."/>
            <person name="Xu P."/>
            <person name="Phillippy A.M."/>
            <person name="Geng X."/>
            <person name="Song L."/>
            <person name="Sun F."/>
            <person name="Li C."/>
            <person name="Wang X."/>
            <person name="Chen A."/>
            <person name="Jin Y."/>
            <person name="Yuan Z."/>
            <person name="Yang Y."/>
            <person name="Tan S."/>
            <person name="Peatman E."/>
            <person name="Lu J."/>
            <person name="Qin Z."/>
            <person name="Dunham R."/>
            <person name="Li Z."/>
            <person name="Sonstegard T."/>
            <person name="Feng J."/>
            <person name="Danzmann R.G."/>
            <person name="Schroeder S."/>
            <person name="Scheffler B."/>
            <person name="Duke M.V."/>
            <person name="Ballard L."/>
            <person name="Kucuktas H."/>
            <person name="Kaltenboeck L."/>
            <person name="Liu H."/>
            <person name="Armbruster J."/>
            <person name="Xie Y."/>
            <person name="Kirby M.L."/>
            <person name="Tian Y."/>
            <person name="Flanagan M.E."/>
            <person name="Mu W."/>
            <person name="Waldbieser G.C."/>
        </authorList>
    </citation>
    <scope>NUCLEOTIDE SEQUENCE [LARGE SCALE GENOMIC DNA]</scope>
    <source>
        <strain evidence="8">SDA103</strain>
    </source>
</reference>
<keyword evidence="4" id="KW-0677">Repeat</keyword>
<feature type="region of interest" description="Disordered" evidence="6">
    <location>
        <begin position="696"/>
        <end position="733"/>
    </location>
</feature>
<dbReference type="PROSITE" id="PS50309">
    <property type="entry name" value="DC"/>
    <property type="match status" value="2"/>
</dbReference>
<feature type="region of interest" description="Disordered" evidence="6">
    <location>
        <begin position="276"/>
        <end position="304"/>
    </location>
</feature>
<feature type="region of interest" description="Disordered" evidence="6">
    <location>
        <begin position="1446"/>
        <end position="1472"/>
    </location>
</feature>
<dbReference type="PANTHER" id="PTHR23005">
    <property type="entry name" value="RETINITIS PIGMENTOSA 1 PROTEIN"/>
    <property type="match status" value="1"/>
</dbReference>
<evidence type="ECO:0000256" key="4">
    <source>
        <dbReference type="ARBA" id="ARBA00022737"/>
    </source>
</evidence>
<feature type="compositionally biased region" description="Basic and acidic residues" evidence="6">
    <location>
        <begin position="2322"/>
        <end position="2344"/>
    </location>
</feature>
<feature type="region of interest" description="Disordered" evidence="6">
    <location>
        <begin position="938"/>
        <end position="1097"/>
    </location>
</feature>
<feature type="compositionally biased region" description="Low complexity" evidence="6">
    <location>
        <begin position="1690"/>
        <end position="1700"/>
    </location>
</feature>
<feature type="region of interest" description="Disordered" evidence="6">
    <location>
        <begin position="875"/>
        <end position="899"/>
    </location>
</feature>
<accession>A0A979F0P2</accession>
<organism evidence="8 9">
    <name type="scientific">Ictalurus punctatus</name>
    <name type="common">Channel catfish</name>
    <name type="synonym">Silurus punctatus</name>
    <dbReference type="NCBI Taxonomy" id="7998"/>
    <lineage>
        <taxon>Eukaryota</taxon>
        <taxon>Metazoa</taxon>
        <taxon>Chordata</taxon>
        <taxon>Craniata</taxon>
        <taxon>Vertebrata</taxon>
        <taxon>Euteleostomi</taxon>
        <taxon>Actinopterygii</taxon>
        <taxon>Neopterygii</taxon>
        <taxon>Teleostei</taxon>
        <taxon>Ostariophysi</taxon>
        <taxon>Siluriformes</taxon>
        <taxon>Ictaluridae</taxon>
        <taxon>Ictalurus</taxon>
    </lineage>
</organism>
<evidence type="ECO:0000259" key="7">
    <source>
        <dbReference type="PROSITE" id="PS50309"/>
    </source>
</evidence>
<feature type="region of interest" description="Disordered" evidence="6">
    <location>
        <begin position="125"/>
        <end position="147"/>
    </location>
</feature>
<dbReference type="InterPro" id="IPR003533">
    <property type="entry name" value="Doublecortin_dom"/>
</dbReference>
<feature type="compositionally biased region" description="Basic and acidic residues" evidence="6">
    <location>
        <begin position="2199"/>
        <end position="2216"/>
    </location>
</feature>
<feature type="compositionally biased region" description="Acidic residues" evidence="6">
    <location>
        <begin position="2356"/>
        <end position="2369"/>
    </location>
</feature>
<feature type="compositionally biased region" description="Polar residues" evidence="6">
    <location>
        <begin position="1325"/>
        <end position="1334"/>
    </location>
</feature>
<feature type="compositionally biased region" description="Polar residues" evidence="6">
    <location>
        <begin position="283"/>
        <end position="304"/>
    </location>
</feature>
<feature type="compositionally biased region" description="Basic and acidic residues" evidence="6">
    <location>
        <begin position="2228"/>
        <end position="2240"/>
    </location>
</feature>
<dbReference type="FunFam" id="3.10.20.230:FF:000006">
    <property type="entry name" value="Oxygen-regulated protein 1"/>
    <property type="match status" value="1"/>
</dbReference>
<sequence>MQSAGFSNASYQIRNDSLSHFSSVTTATPAKRITFYKSGDTQFNGITMPINKRSFKCFDALLDDLSQKMPLPFGVRTITTPRGAHAIQSLEQLQDGACYLCSDRHYVKPIDMEAAGKRPAVWHHNYPLNTPRKPSRPEEPPARYSGHHYHRQPKRIVLVKNYDPAVRRSIVLSRKRARSLRAFMDEVSELMQCNVRKLYTLEGRKIDSMQSLMQCPSVLVCVGREPFKPLLLENLRKNSEEKLPGIGARSHSSIFSEGHDGKKNVNFGLETKKSIIHPRSDSSNKSTRFSLSSEKSYPNGSGMTPRQLGCVTKEVLMNDDVEKRVFVNKDGSLSVEMKVRFRLVNDETLQWSTEIKKLPTSTNECSSLEEGDPHCFQGKVVYSEPESNTECEAEEACSPKCHQVDFIGSHCHNCRNHSQGYDIWKNPLHKDDGTSGTRSSSNSAGSSDKIMHQKASVDSVYTVSRSSEEYTEHVVKKASCFHQTIEEGDTRIEYCSISRCCSRNEVSTSTTKCNIPSDTSESNTGKIYHHNDNRKTDCVELDHLSKVTKAADLISAISNSSIIQSFKNDEGDDYEDLSPRIARASQWCSEQDKQFTCVHCNGSQRLHNLQSSSIPPKVSSCSADAVKSKMYKSMYAAPEVPQEGHADTDSRDSARSSVSNVSSRSQCCCCSQCIEAITGLMESDMKNGLKEEVLNSMSDDSKVSNKSQARANSPRRAISDGGAQKACKEETKSGNKSITAMSTNTCFSVMSTVCPCCGGCGRLSTLPANIQDMPVQVAEEDSEVKSLHERSSKARGSERSNKCTHCEPQRDYAISNILENTEPVQNNIAEEEVRHASSQSALFDLSNNSAASKQSNNSNQHACGRSSIAEMISENAGVEDVEGRTQSARSIKSIRTEKSNSDIPDVVTISGLKNQIDEEIGVLYMAKENIPEIENVMQASDMDTKERVPSSMSIKTHSSKDSDKSHKSNNIQDTATASPAVSTSRITDTPHEKIHSHRSTTELSKSAKVSVKSNACSERDLESLLNPNDMTAGQDTRQTTDDAKCNAQKSLLVTSPSPKSPITIGNNNQALSVKSGHSKASSKSTRSNKRHYTSSRCVQRVANSPSGKCKCTMSPTPASHFLLDEPLSPTSTASVSLGLCAEERSEDLNERSMSNISQIFDEPRCLSEKYSPEPSALDHAVHNSVITETKERVKTTVSISSSVWDKSKLSNDMQDSCKNPEDIFGTESECIISAKSKTESKVVAKLLQNDCDHRVPSALSVSSEKSQQNSLSKNTATIKMYTHGTQAINTNTNKGETNKALTISGSSSKSSQNKITSGKAYTHGAATSDQCTTQSKERSFSNLEPKEARKTDSNNAESVISLKTSKSDKKPPARNKYVTKSELSENCTTPDSKGDSVLPHSPDLLRENDIDAKPDSRGSRSNTSDKNCVLEGMQHIDSNCKITSFKQKKISSTSQERTEDHSKEALMPSCLPNASPTDVVKDWLKNIPIDGPMYEMEEEFSEQHDETLLQIPAVKEEGYFPNEIEEQSEKSMTMKESQEVCGSEGADPVTEDKNTICDVTLACNETFQTIAANSDCNHLSPKLTKREGLTNNCQSSIQVMKVLLSPKLDRCNSLPEVSPTYGRKLSTSAKGLLDCLANLQVIDPDPKIYDKYSEIISTLQSLWINRPSETVQDKHEIKVHSAEDEFNPRSSSGVDVSSGSIGSGKGSISGGLEKSEATQGRTTLIAEQKSFPQIQGDAPTGGGCDSLSATPENIHTSPVSSDPVTPDIAERVRCSPEHEKLKKEAQKDEGLKATDGVLQANEHIKDLKEIASTFSMRTSENNGDVKSVSDKEQNQPENINSRTLPSDQKGQLTKRISQDPDPVWVLSLLKKLETQFMSHYANAIAEFKVRWDLDDNETLDIMISELKEEVHKRIQSTIKRELQKIQSRAGRTPRPPISMLSRDSTVQTEQRRRRLKGMQNKLYNLSRSEDINTASGTEFSDQRSEDEYCPCDTCVKKKMASRVVQCTKALNVAPVLKDFDLRQILQAKKDPHVAMPVQFKLNEQKDQIKGTDSSLDQDKNNLEVVNEEAKVHVIKSQIGEDDILMEEETKDEIITEHGIQACDNEDKDVGIINNGGWRKLKEGPSDDEDDGQPAEEKMFDNNTDGADDDGSKPERERHEVTEDLEYKSTGNKDTEVMNREDEEAEEATVGDTTADEEVAMEKDPADEVDAERKETESSEIEEGEGNPVEEKESNDERAEEAVSEGETNKESGTGDAEEERDETEENAEIPEEGEETENRTGEETQSAKEGKTSSDESGEAENSNATSDERTHDDVPAAAADAEPRKNEIGEIIESEKTEEDGTTRKSKANMSTENSADENQSESPEAENEVEKESHESKDRIYIQKPSKKKDGKYVAGQLVSEEDDGDQADMDDCGTDEKSQTDMRAESIENQAEDPDLPSPICGDDSDCKLISQITKTSIESQTGSLEYSKDMTVKEKLRDIVSFMESLNDQDS</sequence>
<feature type="compositionally biased region" description="Acidic residues" evidence="6">
    <location>
        <begin position="2402"/>
        <end position="2416"/>
    </location>
</feature>
<dbReference type="SUPFAM" id="SSF89837">
    <property type="entry name" value="Doublecortin (DC)"/>
    <property type="match status" value="2"/>
</dbReference>
<feature type="region of interest" description="Disordered" evidence="6">
    <location>
        <begin position="779"/>
        <end position="804"/>
    </location>
</feature>
<dbReference type="PANTHER" id="PTHR23005:SF3">
    <property type="entry name" value="RETINITIS PIGMENTOSA 1-LIKE 1 PROTEIN"/>
    <property type="match status" value="1"/>
</dbReference>